<dbReference type="Proteomes" id="UP000824120">
    <property type="component" value="Chromosome 6"/>
</dbReference>
<name>A0A9J5YNY3_SOLCO</name>
<dbReference type="AlphaFoldDB" id="A0A9J5YNY3"/>
<evidence type="ECO:0000313" key="2">
    <source>
        <dbReference type="Proteomes" id="UP000824120"/>
    </source>
</evidence>
<dbReference type="EMBL" id="JACXVP010000006">
    <property type="protein sequence ID" value="KAG5600590.1"/>
    <property type="molecule type" value="Genomic_DNA"/>
</dbReference>
<reference evidence="1 2" key="1">
    <citation type="submission" date="2020-09" db="EMBL/GenBank/DDBJ databases">
        <title>De no assembly of potato wild relative species, Solanum commersonii.</title>
        <authorList>
            <person name="Cho K."/>
        </authorList>
    </citation>
    <scope>NUCLEOTIDE SEQUENCE [LARGE SCALE GENOMIC DNA]</scope>
    <source>
        <strain evidence="1">LZ3.2</strain>
        <tissue evidence="1">Leaf</tissue>
    </source>
</reference>
<gene>
    <name evidence="1" type="ORF">H5410_031960</name>
</gene>
<accession>A0A9J5YNY3</accession>
<protein>
    <submittedName>
        <fullName evidence="1">Uncharacterized protein</fullName>
    </submittedName>
</protein>
<evidence type="ECO:0000313" key="1">
    <source>
        <dbReference type="EMBL" id="KAG5600590.1"/>
    </source>
</evidence>
<comment type="caution">
    <text evidence="1">The sequence shown here is derived from an EMBL/GenBank/DDBJ whole genome shotgun (WGS) entry which is preliminary data.</text>
</comment>
<sequence length="155" mass="17786">MEPVSHHGKTNHLLGQMSLEQVYPHRILTSFFLKLAWTSVKTLAIELVGHHVHGICSNLEFQRHFCKKFTWTSVKTVAIKPVGHHGQNAIFKVKQYPKKNSDLNFFKKFHGRLLRPLLWSQLALTSKTAHFQCQTSPGNSNVIFSKNLHGRPLRP</sequence>
<proteinExistence type="predicted"/>
<organism evidence="1 2">
    <name type="scientific">Solanum commersonii</name>
    <name type="common">Commerson's wild potato</name>
    <name type="synonym">Commerson's nightshade</name>
    <dbReference type="NCBI Taxonomy" id="4109"/>
    <lineage>
        <taxon>Eukaryota</taxon>
        <taxon>Viridiplantae</taxon>
        <taxon>Streptophyta</taxon>
        <taxon>Embryophyta</taxon>
        <taxon>Tracheophyta</taxon>
        <taxon>Spermatophyta</taxon>
        <taxon>Magnoliopsida</taxon>
        <taxon>eudicotyledons</taxon>
        <taxon>Gunneridae</taxon>
        <taxon>Pentapetalae</taxon>
        <taxon>asterids</taxon>
        <taxon>lamiids</taxon>
        <taxon>Solanales</taxon>
        <taxon>Solanaceae</taxon>
        <taxon>Solanoideae</taxon>
        <taxon>Solaneae</taxon>
        <taxon>Solanum</taxon>
    </lineage>
</organism>
<keyword evidence="2" id="KW-1185">Reference proteome</keyword>